<dbReference type="OrthoDB" id="156308at2759"/>
<evidence type="ECO:0000313" key="1">
    <source>
        <dbReference type="EMBL" id="OWZ04018.1"/>
    </source>
</evidence>
<dbReference type="Gene3D" id="1.10.1280.10">
    <property type="entry name" value="Di-copper center containing domain from catechol oxidase"/>
    <property type="match status" value="1"/>
</dbReference>
<name>A0A225VGM0_9STRA</name>
<reference evidence="2" key="1">
    <citation type="submission" date="2017-03" db="EMBL/GenBank/DDBJ databases">
        <title>Phytopthora megakarya and P. palmivora, two closely related causual agents of cacao black pod achieved similar genome size and gene model numbers by different mechanisms.</title>
        <authorList>
            <person name="Ali S."/>
            <person name="Shao J."/>
            <person name="Larry D.J."/>
            <person name="Kronmiller B."/>
            <person name="Shen D."/>
            <person name="Strem M.D."/>
            <person name="Melnick R.L."/>
            <person name="Guiltinan M.J."/>
            <person name="Tyler B.M."/>
            <person name="Meinhardt L.W."/>
            <person name="Bailey B.A."/>
        </authorList>
    </citation>
    <scope>NUCLEOTIDE SEQUENCE [LARGE SCALE GENOMIC DNA]</scope>
    <source>
        <strain evidence="2">zdho120</strain>
    </source>
</reference>
<accession>A0A225VGM0</accession>
<dbReference type="AlphaFoldDB" id="A0A225VGM0"/>
<evidence type="ECO:0000313" key="2">
    <source>
        <dbReference type="Proteomes" id="UP000198211"/>
    </source>
</evidence>
<dbReference type="InterPro" id="IPR008922">
    <property type="entry name" value="Di-copper_centre_dom_sf"/>
</dbReference>
<organism evidence="1 2">
    <name type="scientific">Phytophthora megakarya</name>
    <dbReference type="NCBI Taxonomy" id="4795"/>
    <lineage>
        <taxon>Eukaryota</taxon>
        <taxon>Sar</taxon>
        <taxon>Stramenopiles</taxon>
        <taxon>Oomycota</taxon>
        <taxon>Peronosporomycetes</taxon>
        <taxon>Peronosporales</taxon>
        <taxon>Peronosporaceae</taxon>
        <taxon>Phytophthora</taxon>
    </lineage>
</organism>
<dbReference type="EMBL" id="NBNE01005196">
    <property type="protein sequence ID" value="OWZ04018.1"/>
    <property type="molecule type" value="Genomic_DNA"/>
</dbReference>
<proteinExistence type="predicted"/>
<keyword evidence="2" id="KW-1185">Reference proteome</keyword>
<protein>
    <submittedName>
        <fullName evidence="1">Uncharacterized protein</fullName>
    </submittedName>
</protein>
<gene>
    <name evidence="1" type="ORF">PHMEG_00024159</name>
</gene>
<sequence>MFAHLQQTQQSALSSYLRNKDPKFACVRLPYYDIPTAYVRQAAGECANLYECSDILQEIGLLAKELCDDKCAEAGDKMSWWDMLPVAEQLGVNREVQDPLELLSYPFTDDCDDKNVCGYTVRSDMTTKPVPSAAGFASFLSIVHSSATYATFLMGIQFGVHNEIHNAVGGTMATFVPSRHFLLLVARCDRHVSVHVPPLQLRTTSHGGAALVV</sequence>
<dbReference type="Proteomes" id="UP000198211">
    <property type="component" value="Unassembled WGS sequence"/>
</dbReference>
<comment type="caution">
    <text evidence="1">The sequence shown here is derived from an EMBL/GenBank/DDBJ whole genome shotgun (WGS) entry which is preliminary data.</text>
</comment>